<proteinExistence type="predicted"/>
<gene>
    <name evidence="1" type="ORF">Tci_827161</name>
</gene>
<accession>A0A699PUA6</accession>
<sequence>CEELQEAAESEDCVEMLVLYCRRSVDKDFRVAGVINKLCEEVATINEEMEYFIQEINVVPDWVVAM</sequence>
<protein>
    <submittedName>
        <fullName evidence="1">Uncharacterized protein</fullName>
    </submittedName>
</protein>
<feature type="non-terminal residue" evidence="1">
    <location>
        <position position="1"/>
    </location>
</feature>
<dbReference type="AlphaFoldDB" id="A0A699PUA6"/>
<reference evidence="1" key="1">
    <citation type="journal article" date="2019" name="Sci. Rep.">
        <title>Draft genome of Tanacetum cinerariifolium, the natural source of mosquito coil.</title>
        <authorList>
            <person name="Yamashiro T."/>
            <person name="Shiraishi A."/>
            <person name="Satake H."/>
            <person name="Nakayama K."/>
        </authorList>
    </citation>
    <scope>NUCLEOTIDE SEQUENCE</scope>
</reference>
<name>A0A699PUA6_TANCI</name>
<comment type="caution">
    <text evidence="1">The sequence shown here is derived from an EMBL/GenBank/DDBJ whole genome shotgun (WGS) entry which is preliminary data.</text>
</comment>
<dbReference type="EMBL" id="BKCJ010964236">
    <property type="protein sequence ID" value="GFC55191.1"/>
    <property type="molecule type" value="Genomic_DNA"/>
</dbReference>
<evidence type="ECO:0000313" key="1">
    <source>
        <dbReference type="EMBL" id="GFC55191.1"/>
    </source>
</evidence>
<organism evidence="1">
    <name type="scientific">Tanacetum cinerariifolium</name>
    <name type="common">Dalmatian daisy</name>
    <name type="synonym">Chrysanthemum cinerariifolium</name>
    <dbReference type="NCBI Taxonomy" id="118510"/>
    <lineage>
        <taxon>Eukaryota</taxon>
        <taxon>Viridiplantae</taxon>
        <taxon>Streptophyta</taxon>
        <taxon>Embryophyta</taxon>
        <taxon>Tracheophyta</taxon>
        <taxon>Spermatophyta</taxon>
        <taxon>Magnoliopsida</taxon>
        <taxon>eudicotyledons</taxon>
        <taxon>Gunneridae</taxon>
        <taxon>Pentapetalae</taxon>
        <taxon>asterids</taxon>
        <taxon>campanulids</taxon>
        <taxon>Asterales</taxon>
        <taxon>Asteraceae</taxon>
        <taxon>Asteroideae</taxon>
        <taxon>Anthemideae</taxon>
        <taxon>Anthemidinae</taxon>
        <taxon>Tanacetum</taxon>
    </lineage>
</organism>